<proteinExistence type="predicted"/>
<organism evidence="1 2">
    <name type="scientific">Fusarium keratoplasticum</name>
    <dbReference type="NCBI Taxonomy" id="1328300"/>
    <lineage>
        <taxon>Eukaryota</taxon>
        <taxon>Fungi</taxon>
        <taxon>Dikarya</taxon>
        <taxon>Ascomycota</taxon>
        <taxon>Pezizomycotina</taxon>
        <taxon>Sordariomycetes</taxon>
        <taxon>Hypocreomycetidae</taxon>
        <taxon>Hypocreales</taxon>
        <taxon>Nectriaceae</taxon>
        <taxon>Fusarium</taxon>
        <taxon>Fusarium solani species complex</taxon>
    </lineage>
</organism>
<keyword evidence="2" id="KW-1185">Reference proteome</keyword>
<dbReference type="Proteomes" id="UP001065298">
    <property type="component" value="Chromosome 11"/>
</dbReference>
<reference evidence="1" key="1">
    <citation type="submission" date="2022-06" db="EMBL/GenBank/DDBJ databases">
        <title>Fusarium solani species complex genomes reveal bases of compartmentalisation and animal pathogenesis.</title>
        <authorList>
            <person name="Tsai I.J."/>
        </authorList>
    </citation>
    <scope>NUCLEOTIDE SEQUENCE</scope>
    <source>
        <strain evidence="1">Fu6.1</strain>
    </source>
</reference>
<evidence type="ECO:0000313" key="2">
    <source>
        <dbReference type="Proteomes" id="UP001065298"/>
    </source>
</evidence>
<name>A0ACC0QH61_9HYPO</name>
<dbReference type="EMBL" id="CM046513">
    <property type="protein sequence ID" value="KAI8652810.1"/>
    <property type="molecule type" value="Genomic_DNA"/>
</dbReference>
<comment type="caution">
    <text evidence="1">The sequence shown here is derived from an EMBL/GenBank/DDBJ whole genome shotgun (WGS) entry which is preliminary data.</text>
</comment>
<evidence type="ECO:0000313" key="1">
    <source>
        <dbReference type="EMBL" id="KAI8652810.1"/>
    </source>
</evidence>
<sequence length="822" mass="94023">MAWNPYGSYTQAAQGPDDSYGDLSYDAYREPETDSSVNLDSRPTRFSREGMDPWDSLHPVPSLIVSNQTWASQDNNREEQEEINNLRYTAVVDDANDFTLKNGYDLHARRQNRHTELMVGITYYNEEKSLLCRSLHSIVTACRSIQVLKRHTFWNKGGPAWQKLVVCITIDGLRAADRGALDVLAAIGVYRHGLLRETVNDKPVRAHVFEYTTELSVTEDLKIGGLKNSQFANMTDPSPGPIQFILIIKNENYGKLNSYRWLYNSVSRILNPEVVVHLDTGTKIEPTGLISVWNKFYNDKDLGGVCGELKASTGKTWTNILNPLVAAQHFEYKIGFQLDRTFESATGYLALLPGAFSAWRQVTPDKFRGQMGKPLEDTLLGDPTVMQTRSSQRPWNLNRYLADDRVICFQVVSKAGQKWHLEYDSSIVARTDIPTSAVDFINQRRRWLNGAFFSTIYVVTHWGRMYRSGHNILRMAAFHLQLFHNILALILAWFSLAAFLLTTFTINDIAGDPPEGKPISGFPFGKATPTINAVLQIVYLAMILFQFILALGSRPKNHVVGYTVSFLMFGFIQVYMMMNLIYLTKRLIDFRLENDNGSNYAYINEYFTDLGPATIITAGISIFGVYIAVGFLALDPWHLFTSYAQFLFVSSSYVNILNIFAFSNVHDVSWGHKSKRQELPTQEPSRNYLLLAETRNRVSGASDTSLHEDIHLIDAEYEKVVIQALTPDPVVKKENGPNRNDSLLEFRTILLASYIFSNFFLCLIILNDSLKPLSFLGSSYWHKIRFFQFWLWANSVSFLLRFAGSFYYYVIRYRNKLFWRRY</sequence>
<gene>
    <name evidence="1" type="ORF">NCS57_01346600</name>
</gene>
<protein>
    <submittedName>
        <fullName evidence="1">Chitin synthase</fullName>
    </submittedName>
</protein>
<accession>A0ACC0QH61</accession>